<dbReference type="Gene3D" id="3.40.50.720">
    <property type="entry name" value="NAD(P)-binding Rossmann-like Domain"/>
    <property type="match status" value="1"/>
</dbReference>
<dbReference type="Proteomes" id="UP000249390">
    <property type="component" value="Unassembled WGS sequence"/>
</dbReference>
<feature type="region of interest" description="Disordered" evidence="1">
    <location>
        <begin position="29"/>
        <end position="56"/>
    </location>
</feature>
<comment type="caution">
    <text evidence="2">The sequence shown here is derived from an EMBL/GenBank/DDBJ whole genome shotgun (WGS) entry which is preliminary data.</text>
</comment>
<name>A0A328D9P7_9ASTE</name>
<accession>A0A328D9P7</accession>
<protein>
    <submittedName>
        <fullName evidence="2">Uncharacterized protein</fullName>
    </submittedName>
</protein>
<proteinExistence type="predicted"/>
<feature type="compositionally biased region" description="Polar residues" evidence="1">
    <location>
        <begin position="43"/>
        <end position="55"/>
    </location>
</feature>
<keyword evidence="3" id="KW-1185">Reference proteome</keyword>
<dbReference type="EMBL" id="NQVE01000165">
    <property type="protein sequence ID" value="RAL42592.1"/>
    <property type="molecule type" value="Genomic_DNA"/>
</dbReference>
<gene>
    <name evidence="2" type="ORF">DM860_017137</name>
</gene>
<evidence type="ECO:0000256" key="1">
    <source>
        <dbReference type="SAM" id="MobiDB-lite"/>
    </source>
</evidence>
<reference evidence="2 3" key="1">
    <citation type="submission" date="2018-06" db="EMBL/GenBank/DDBJ databases">
        <title>The Genome of Cuscuta australis (Dodder) Provides Insight into the Evolution of Plant Parasitism.</title>
        <authorList>
            <person name="Liu H."/>
        </authorList>
    </citation>
    <scope>NUCLEOTIDE SEQUENCE [LARGE SCALE GENOMIC DNA]</scope>
    <source>
        <strain evidence="3">cv. Yunnan</strain>
        <tissue evidence="2">Vines</tissue>
    </source>
</reference>
<evidence type="ECO:0000313" key="2">
    <source>
        <dbReference type="EMBL" id="RAL42592.1"/>
    </source>
</evidence>
<evidence type="ECO:0000313" key="3">
    <source>
        <dbReference type="Proteomes" id="UP000249390"/>
    </source>
</evidence>
<organism evidence="2 3">
    <name type="scientific">Cuscuta australis</name>
    <dbReference type="NCBI Taxonomy" id="267555"/>
    <lineage>
        <taxon>Eukaryota</taxon>
        <taxon>Viridiplantae</taxon>
        <taxon>Streptophyta</taxon>
        <taxon>Embryophyta</taxon>
        <taxon>Tracheophyta</taxon>
        <taxon>Spermatophyta</taxon>
        <taxon>Magnoliopsida</taxon>
        <taxon>eudicotyledons</taxon>
        <taxon>Gunneridae</taxon>
        <taxon>Pentapetalae</taxon>
        <taxon>asterids</taxon>
        <taxon>lamiids</taxon>
        <taxon>Solanales</taxon>
        <taxon>Convolvulaceae</taxon>
        <taxon>Cuscuteae</taxon>
        <taxon>Cuscuta</taxon>
        <taxon>Cuscuta subgen. Grammica</taxon>
        <taxon>Cuscuta sect. Cleistogrammica</taxon>
    </lineage>
</organism>
<sequence>MAGFVSLLEVCKSENPQLAIVCASSSSVYGLNSTPPPRKPARQSPTPSSQLSYPSRPQLDFMEIRSEASPWPSNFYH</sequence>
<dbReference type="AlphaFoldDB" id="A0A328D9P7"/>